<feature type="region of interest" description="Disordered" evidence="1">
    <location>
        <begin position="77"/>
        <end position="106"/>
    </location>
</feature>
<protein>
    <submittedName>
        <fullName evidence="2">Uncharacterized protein</fullName>
    </submittedName>
</protein>
<evidence type="ECO:0000313" key="2">
    <source>
        <dbReference type="EMBL" id="KAJ8885391.1"/>
    </source>
</evidence>
<evidence type="ECO:0000256" key="1">
    <source>
        <dbReference type="SAM" id="MobiDB-lite"/>
    </source>
</evidence>
<keyword evidence="3" id="KW-1185">Reference proteome</keyword>
<comment type="caution">
    <text evidence="2">The sequence shown here is derived from an EMBL/GenBank/DDBJ whole genome shotgun (WGS) entry which is preliminary data.</text>
</comment>
<evidence type="ECO:0000313" key="3">
    <source>
        <dbReference type="Proteomes" id="UP001159363"/>
    </source>
</evidence>
<reference evidence="2 3" key="1">
    <citation type="submission" date="2023-02" db="EMBL/GenBank/DDBJ databases">
        <title>LHISI_Scaffold_Assembly.</title>
        <authorList>
            <person name="Stuart O.P."/>
            <person name="Cleave R."/>
            <person name="Magrath M.J.L."/>
            <person name="Mikheyev A.S."/>
        </authorList>
    </citation>
    <scope>NUCLEOTIDE SEQUENCE [LARGE SCALE GENOMIC DNA]</scope>
    <source>
        <strain evidence="2">Daus_M_001</strain>
        <tissue evidence="2">Leg muscle</tissue>
    </source>
</reference>
<name>A0ABQ9HLZ4_9NEOP</name>
<organism evidence="2 3">
    <name type="scientific">Dryococelus australis</name>
    <dbReference type="NCBI Taxonomy" id="614101"/>
    <lineage>
        <taxon>Eukaryota</taxon>
        <taxon>Metazoa</taxon>
        <taxon>Ecdysozoa</taxon>
        <taxon>Arthropoda</taxon>
        <taxon>Hexapoda</taxon>
        <taxon>Insecta</taxon>
        <taxon>Pterygota</taxon>
        <taxon>Neoptera</taxon>
        <taxon>Polyneoptera</taxon>
        <taxon>Phasmatodea</taxon>
        <taxon>Verophasmatodea</taxon>
        <taxon>Anareolatae</taxon>
        <taxon>Phasmatidae</taxon>
        <taxon>Eurycanthinae</taxon>
        <taxon>Dryococelus</taxon>
    </lineage>
</organism>
<sequence>MIVRVASRLLPQPTVAEQLARSPPTKAIQAVCRRVFAGDLSFPPPPPPAFSFRRCSTPTSITPNGSHDLAAKSRLNPFTHSHHGPTVAERLDCSPPTQGESGSILDRYNPDFRTRQSCRTMPLVGGFSRGSPVSHAPSFDAAECSPHFARIASQDLTVKSRPNLFNYSLFQAQCLIEGIIHRIAASKICLAHIIKHRSVI</sequence>
<proteinExistence type="predicted"/>
<dbReference type="Proteomes" id="UP001159363">
    <property type="component" value="Chromosome X"/>
</dbReference>
<dbReference type="EMBL" id="JARBHB010000004">
    <property type="protein sequence ID" value="KAJ8885391.1"/>
    <property type="molecule type" value="Genomic_DNA"/>
</dbReference>
<gene>
    <name evidence="2" type="ORF">PR048_011588</name>
</gene>
<accession>A0ABQ9HLZ4</accession>